<keyword evidence="2" id="KW-1185">Reference proteome</keyword>
<proteinExistence type="predicted"/>
<sequence length="117" mass="13321">MLKQWRLIVDGLQNLELKLLRMDENTLSADISEWLCYWRVVGVRSVRVQRDGVVDATAISGTTRVRFHGLRVQEISVGILRREDRVRYGEFAQCSHDANDSGDSDRLPIVAASSTYL</sequence>
<dbReference type="EMBL" id="JAGDFL010000177">
    <property type="protein sequence ID" value="KAG7395994.1"/>
    <property type="molecule type" value="Genomic_DNA"/>
</dbReference>
<protein>
    <submittedName>
        <fullName evidence="1">Uncharacterized protein</fullName>
    </submittedName>
</protein>
<accession>A0A8T1WTL7</accession>
<dbReference type="Proteomes" id="UP000693981">
    <property type="component" value="Unassembled WGS sequence"/>
</dbReference>
<dbReference type="OrthoDB" id="165198at2759"/>
<evidence type="ECO:0000313" key="1">
    <source>
        <dbReference type="EMBL" id="KAG7395994.1"/>
    </source>
</evidence>
<reference evidence="1" key="1">
    <citation type="submission" date="2021-02" db="EMBL/GenBank/DDBJ databases">
        <authorList>
            <person name="Palmer J.M."/>
        </authorList>
    </citation>
    <scope>NUCLEOTIDE SEQUENCE</scope>
    <source>
        <strain evidence="1">SCRP23</strain>
    </source>
</reference>
<organism evidence="1 2">
    <name type="scientific">Phytophthora boehmeriae</name>
    <dbReference type="NCBI Taxonomy" id="109152"/>
    <lineage>
        <taxon>Eukaryota</taxon>
        <taxon>Sar</taxon>
        <taxon>Stramenopiles</taxon>
        <taxon>Oomycota</taxon>
        <taxon>Peronosporomycetes</taxon>
        <taxon>Peronosporales</taxon>
        <taxon>Peronosporaceae</taxon>
        <taxon>Phytophthora</taxon>
    </lineage>
</organism>
<evidence type="ECO:0000313" key="2">
    <source>
        <dbReference type="Proteomes" id="UP000693981"/>
    </source>
</evidence>
<gene>
    <name evidence="1" type="ORF">PHYBOEH_002900</name>
</gene>
<comment type="caution">
    <text evidence="1">The sequence shown here is derived from an EMBL/GenBank/DDBJ whole genome shotgun (WGS) entry which is preliminary data.</text>
</comment>
<name>A0A8T1WTL7_9STRA</name>
<dbReference type="AlphaFoldDB" id="A0A8T1WTL7"/>